<dbReference type="AlphaFoldDB" id="A0A9D1T2U5"/>
<protein>
    <submittedName>
        <fullName evidence="7">LysE family translocator</fullName>
    </submittedName>
</protein>
<evidence type="ECO:0000256" key="4">
    <source>
        <dbReference type="ARBA" id="ARBA00022989"/>
    </source>
</evidence>
<dbReference type="GO" id="GO:0005886">
    <property type="term" value="C:plasma membrane"/>
    <property type="evidence" value="ECO:0007669"/>
    <property type="project" value="UniProtKB-SubCell"/>
</dbReference>
<feature type="transmembrane region" description="Helical" evidence="6">
    <location>
        <begin position="72"/>
        <end position="94"/>
    </location>
</feature>
<dbReference type="PANTHER" id="PTHR30086:SF20">
    <property type="entry name" value="ARGININE EXPORTER PROTEIN ARGO-RELATED"/>
    <property type="match status" value="1"/>
</dbReference>
<dbReference type="EMBL" id="DVOR01000219">
    <property type="protein sequence ID" value="HIV09790.1"/>
    <property type="molecule type" value="Genomic_DNA"/>
</dbReference>
<evidence type="ECO:0000256" key="1">
    <source>
        <dbReference type="ARBA" id="ARBA00004651"/>
    </source>
</evidence>
<comment type="caution">
    <text evidence="7">The sequence shown here is derived from an EMBL/GenBank/DDBJ whole genome shotgun (WGS) entry which is preliminary data.</text>
</comment>
<evidence type="ECO:0000256" key="2">
    <source>
        <dbReference type="ARBA" id="ARBA00022475"/>
    </source>
</evidence>
<dbReference type="GO" id="GO:0015171">
    <property type="term" value="F:amino acid transmembrane transporter activity"/>
    <property type="evidence" value="ECO:0007669"/>
    <property type="project" value="TreeGrafter"/>
</dbReference>
<feature type="transmembrane region" description="Helical" evidence="6">
    <location>
        <begin position="140"/>
        <end position="165"/>
    </location>
</feature>
<evidence type="ECO:0000313" key="8">
    <source>
        <dbReference type="Proteomes" id="UP000886845"/>
    </source>
</evidence>
<feature type="transmembrane region" description="Helical" evidence="6">
    <location>
        <begin position="185"/>
        <end position="205"/>
    </location>
</feature>
<dbReference type="Pfam" id="PF01810">
    <property type="entry name" value="LysE"/>
    <property type="match status" value="1"/>
</dbReference>
<proteinExistence type="predicted"/>
<keyword evidence="4 6" id="KW-1133">Transmembrane helix</keyword>
<sequence>MRRLAAYFGVCLLVALAPGPDNCFVLAQSAAFGAWAGLWVTAGLMCGLCVHITLAALGMATALARWPSSADVISAVGACYLFYMAWGMWGAGLGGAAAEARPWWGFWLRGVILNLSNPKVILFFIAFLPRFLPETCRRRALGLMGLGALFMAAAATVMGGVALAGGGLSAFLGRNPAVAAWVGRAAALAVAAIGLWVLVPALAALRKR</sequence>
<evidence type="ECO:0000313" key="7">
    <source>
        <dbReference type="EMBL" id="HIV09790.1"/>
    </source>
</evidence>
<reference evidence="7" key="2">
    <citation type="journal article" date="2021" name="PeerJ">
        <title>Extensive microbial diversity within the chicken gut microbiome revealed by metagenomics and culture.</title>
        <authorList>
            <person name="Gilroy R."/>
            <person name="Ravi A."/>
            <person name="Getino M."/>
            <person name="Pursley I."/>
            <person name="Horton D.L."/>
            <person name="Alikhan N.F."/>
            <person name="Baker D."/>
            <person name="Gharbi K."/>
            <person name="Hall N."/>
            <person name="Watson M."/>
            <person name="Adriaenssens E.M."/>
            <person name="Foster-Nyarko E."/>
            <person name="Jarju S."/>
            <person name="Secka A."/>
            <person name="Antonio M."/>
            <person name="Oren A."/>
            <person name="Chaudhuri R.R."/>
            <person name="La Ragione R."/>
            <person name="Hildebrand F."/>
            <person name="Pallen M.J."/>
        </authorList>
    </citation>
    <scope>NUCLEOTIDE SEQUENCE</scope>
    <source>
        <strain evidence="7">35461</strain>
    </source>
</reference>
<keyword evidence="3 6" id="KW-0812">Transmembrane</keyword>
<comment type="subcellular location">
    <subcellularLocation>
        <location evidence="1">Cell membrane</location>
        <topology evidence="1">Multi-pass membrane protein</topology>
    </subcellularLocation>
</comment>
<accession>A0A9D1T2U5</accession>
<dbReference type="PANTHER" id="PTHR30086">
    <property type="entry name" value="ARGININE EXPORTER PROTEIN ARGO"/>
    <property type="match status" value="1"/>
</dbReference>
<evidence type="ECO:0000256" key="6">
    <source>
        <dbReference type="SAM" id="Phobius"/>
    </source>
</evidence>
<gene>
    <name evidence="7" type="ORF">IAC79_06735</name>
</gene>
<organism evidence="7 8">
    <name type="scientific">Candidatus Spyradenecus faecavium</name>
    <dbReference type="NCBI Taxonomy" id="2840947"/>
    <lineage>
        <taxon>Bacteria</taxon>
        <taxon>Pseudomonadati</taxon>
        <taxon>Lentisphaerota</taxon>
        <taxon>Lentisphaeria</taxon>
        <taxon>Lentisphaerales</taxon>
        <taxon>Lentisphaeraceae</taxon>
        <taxon>Lentisphaeraceae incertae sedis</taxon>
        <taxon>Candidatus Spyradenecus</taxon>
    </lineage>
</organism>
<reference evidence="7" key="1">
    <citation type="submission" date="2020-10" db="EMBL/GenBank/DDBJ databases">
        <authorList>
            <person name="Gilroy R."/>
        </authorList>
    </citation>
    <scope>NUCLEOTIDE SEQUENCE</scope>
    <source>
        <strain evidence="7">35461</strain>
    </source>
</reference>
<dbReference type="Proteomes" id="UP000886845">
    <property type="component" value="Unassembled WGS sequence"/>
</dbReference>
<evidence type="ECO:0000256" key="5">
    <source>
        <dbReference type="ARBA" id="ARBA00023136"/>
    </source>
</evidence>
<name>A0A9D1T2U5_9BACT</name>
<evidence type="ECO:0000256" key="3">
    <source>
        <dbReference type="ARBA" id="ARBA00022692"/>
    </source>
</evidence>
<feature type="transmembrane region" description="Helical" evidence="6">
    <location>
        <begin position="106"/>
        <end position="128"/>
    </location>
</feature>
<feature type="transmembrane region" description="Helical" evidence="6">
    <location>
        <begin position="37"/>
        <end position="60"/>
    </location>
</feature>
<dbReference type="InterPro" id="IPR001123">
    <property type="entry name" value="LeuE-type"/>
</dbReference>
<keyword evidence="5 6" id="KW-0472">Membrane</keyword>
<keyword evidence="2" id="KW-1003">Cell membrane</keyword>